<feature type="region of interest" description="Disordered" evidence="1">
    <location>
        <begin position="377"/>
        <end position="403"/>
    </location>
</feature>
<name>A0AAD7EKF3_9AGAR</name>
<keyword evidence="3" id="KW-1185">Reference proteome</keyword>
<reference evidence="2" key="1">
    <citation type="submission" date="2023-03" db="EMBL/GenBank/DDBJ databases">
        <title>Massive genome expansion in bonnet fungi (Mycena s.s.) driven by repeated elements and novel gene families across ecological guilds.</title>
        <authorList>
            <consortium name="Lawrence Berkeley National Laboratory"/>
            <person name="Harder C.B."/>
            <person name="Miyauchi S."/>
            <person name="Viragh M."/>
            <person name="Kuo A."/>
            <person name="Thoen E."/>
            <person name="Andreopoulos B."/>
            <person name="Lu D."/>
            <person name="Skrede I."/>
            <person name="Drula E."/>
            <person name="Henrissat B."/>
            <person name="Morin E."/>
            <person name="Kohler A."/>
            <person name="Barry K."/>
            <person name="LaButti K."/>
            <person name="Morin E."/>
            <person name="Salamov A."/>
            <person name="Lipzen A."/>
            <person name="Mereny Z."/>
            <person name="Hegedus B."/>
            <person name="Baldrian P."/>
            <person name="Stursova M."/>
            <person name="Weitz H."/>
            <person name="Taylor A."/>
            <person name="Grigoriev I.V."/>
            <person name="Nagy L.G."/>
            <person name="Martin F."/>
            <person name="Kauserud H."/>
        </authorList>
    </citation>
    <scope>NUCLEOTIDE SEQUENCE</scope>
    <source>
        <strain evidence="2">CBHHK002</strain>
    </source>
</reference>
<evidence type="ECO:0000313" key="2">
    <source>
        <dbReference type="EMBL" id="KAJ7331539.1"/>
    </source>
</evidence>
<accession>A0AAD7EKF3</accession>
<proteinExistence type="predicted"/>
<dbReference type="Proteomes" id="UP001218218">
    <property type="component" value="Unassembled WGS sequence"/>
</dbReference>
<protein>
    <submittedName>
        <fullName evidence="2">Uncharacterized protein</fullName>
    </submittedName>
</protein>
<evidence type="ECO:0000256" key="1">
    <source>
        <dbReference type="SAM" id="MobiDB-lite"/>
    </source>
</evidence>
<gene>
    <name evidence="2" type="ORF">DFH08DRAFT_940119</name>
</gene>
<evidence type="ECO:0000313" key="3">
    <source>
        <dbReference type="Proteomes" id="UP001218218"/>
    </source>
</evidence>
<dbReference type="AlphaFoldDB" id="A0AAD7EKF3"/>
<sequence>MRDIRSIYSVKDSRLKRNRSPESTTAFSIHETHPPVYIHPVIKSPVYRFPRFTAQTMSSLAEVEGALPQCSLVPHAWQKRSVAVAGRPNIVSHSRDVPERDASPPFRGALHTTLSVEYGGAAKRTTFRLLLADAGDARDKRRGCIRTYENSQPFADSSAQMFWTHVSRALARSARGRPARQCVRTRLSIAPVSTPAPTLTLYFSNEDRLGKKGLEVARCNGSIESVFGRRRKEKEVKEELRKTLKGSRKFRAEAKRARMESIRGPVVAVLELCNFEMKAQARDKKAKSSVFRRKIPTVAEDTDCTALQSAWCHLRTTVEQRQDLSPEKKITDVYATTKKKWNSYGERDRIILARASPDSRVRAKLVRVWERCKNGGARQNSKAGACQWAEPNPGSRERSRLYGEPSQRIRFRSVDKKSKANAVELRWSAGYENAGRKRPVEMTAHGWTASASTSTI</sequence>
<comment type="caution">
    <text evidence="2">The sequence shown here is derived from an EMBL/GenBank/DDBJ whole genome shotgun (WGS) entry which is preliminary data.</text>
</comment>
<organism evidence="2 3">
    <name type="scientific">Mycena albidolilacea</name>
    <dbReference type="NCBI Taxonomy" id="1033008"/>
    <lineage>
        <taxon>Eukaryota</taxon>
        <taxon>Fungi</taxon>
        <taxon>Dikarya</taxon>
        <taxon>Basidiomycota</taxon>
        <taxon>Agaricomycotina</taxon>
        <taxon>Agaricomycetes</taxon>
        <taxon>Agaricomycetidae</taxon>
        <taxon>Agaricales</taxon>
        <taxon>Marasmiineae</taxon>
        <taxon>Mycenaceae</taxon>
        <taxon>Mycena</taxon>
    </lineage>
</organism>
<dbReference type="EMBL" id="JARIHO010000035">
    <property type="protein sequence ID" value="KAJ7331539.1"/>
    <property type="molecule type" value="Genomic_DNA"/>
</dbReference>